<evidence type="ECO:0000313" key="3">
    <source>
        <dbReference type="Proteomes" id="UP001447188"/>
    </source>
</evidence>
<feature type="transmembrane region" description="Helical" evidence="1">
    <location>
        <begin position="170"/>
        <end position="189"/>
    </location>
</feature>
<evidence type="ECO:0000313" key="2">
    <source>
        <dbReference type="EMBL" id="KAL0634661.1"/>
    </source>
</evidence>
<feature type="transmembrane region" description="Helical" evidence="1">
    <location>
        <begin position="434"/>
        <end position="455"/>
    </location>
</feature>
<protein>
    <submittedName>
        <fullName evidence="2">Uncharacterized protein</fullName>
    </submittedName>
</protein>
<feature type="transmembrane region" description="Helical" evidence="1">
    <location>
        <begin position="48"/>
        <end position="73"/>
    </location>
</feature>
<organism evidence="2 3">
    <name type="scientific">Discina gigas</name>
    <dbReference type="NCBI Taxonomy" id="1032678"/>
    <lineage>
        <taxon>Eukaryota</taxon>
        <taxon>Fungi</taxon>
        <taxon>Dikarya</taxon>
        <taxon>Ascomycota</taxon>
        <taxon>Pezizomycotina</taxon>
        <taxon>Pezizomycetes</taxon>
        <taxon>Pezizales</taxon>
        <taxon>Discinaceae</taxon>
        <taxon>Discina</taxon>
    </lineage>
</organism>
<sequence length="569" mass="63347">MRTNQQIRSATALLPEAGIKTQPTYRDGIIFSTGYSTLALCRAAMEAFYLYIVYSLLATPAYAAPTTTIQGAAATATARSPPFVMEPNGRGTVGLLTACVVTFSLCVWTAIHPNIIPNPTGWRQVRYKMFWTAVCVGLPEAIVLCAYGQWLEAKAIRKVWISTHGKEHDIGIAGGFFVVMGGIVVGELGENGRYDTTLTCDGFKKYVRNHRITAKHFQQRAASDRGRAGVLVKVLVFGQAGWFVVGCFARVFKHLPATLLEIHVVIQVLYVFAAYGFWFYKPLDVNEPIHIVLDPPKPTTETDPKIDPELPNHDIYPQLPAPEIYRDDPKTTLEDSLYRHPRRPLPHPPTPPGGPDWIPTWLAARAQTELKPIRLTVTEKVRDGAVVLGLRAFYDIGEHIGHGKTTLAAAFLTGLNGVFHAGAWNALFPSTLEAWLWRGASLSVCFVPFVLALLFHYGDYRTYTAPTLWQSRFTDEEGFRGQMGEFLSNGRAGLASIAWRRHDSAEDGQQHKVGLSKSKILKCIVTLFLYFYYIFCMTYITLESFISVRSLPSGAYDTPRWSTNVPHVS</sequence>
<proteinExistence type="predicted"/>
<feature type="transmembrane region" description="Helical" evidence="1">
    <location>
        <begin position="93"/>
        <end position="111"/>
    </location>
</feature>
<comment type="caution">
    <text evidence="2">The sequence shown here is derived from an EMBL/GenBank/DDBJ whole genome shotgun (WGS) entry which is preliminary data.</text>
</comment>
<keyword evidence="1" id="KW-0472">Membrane</keyword>
<keyword evidence="3" id="KW-1185">Reference proteome</keyword>
<feature type="transmembrane region" description="Helical" evidence="1">
    <location>
        <begin position="230"/>
        <end position="252"/>
    </location>
</feature>
<feature type="transmembrane region" description="Helical" evidence="1">
    <location>
        <begin position="131"/>
        <end position="150"/>
    </location>
</feature>
<dbReference type="PANTHER" id="PTHR35043">
    <property type="entry name" value="TRANSCRIPTION FACTOR DOMAIN-CONTAINING PROTEIN"/>
    <property type="match status" value="1"/>
</dbReference>
<dbReference type="Proteomes" id="UP001447188">
    <property type="component" value="Unassembled WGS sequence"/>
</dbReference>
<keyword evidence="1" id="KW-0812">Transmembrane</keyword>
<feature type="transmembrane region" description="Helical" evidence="1">
    <location>
        <begin position="407"/>
        <end position="428"/>
    </location>
</feature>
<feature type="transmembrane region" description="Helical" evidence="1">
    <location>
        <begin position="258"/>
        <end position="280"/>
    </location>
</feature>
<name>A0ABR3GGJ8_9PEZI</name>
<evidence type="ECO:0000256" key="1">
    <source>
        <dbReference type="SAM" id="Phobius"/>
    </source>
</evidence>
<feature type="transmembrane region" description="Helical" evidence="1">
    <location>
        <begin position="520"/>
        <end position="542"/>
    </location>
</feature>
<keyword evidence="1" id="KW-1133">Transmembrane helix</keyword>
<dbReference type="EMBL" id="JBBBZM010000088">
    <property type="protein sequence ID" value="KAL0634661.1"/>
    <property type="molecule type" value="Genomic_DNA"/>
</dbReference>
<gene>
    <name evidence="2" type="ORF">Q9L58_006386</name>
</gene>
<accession>A0ABR3GGJ8</accession>
<dbReference type="PANTHER" id="PTHR35043:SF7">
    <property type="entry name" value="TRANSCRIPTION FACTOR DOMAIN-CONTAINING PROTEIN"/>
    <property type="match status" value="1"/>
</dbReference>
<reference evidence="2 3" key="1">
    <citation type="submission" date="2024-02" db="EMBL/GenBank/DDBJ databases">
        <title>Discinaceae phylogenomics.</title>
        <authorList>
            <person name="Dirks A.C."/>
            <person name="James T.Y."/>
        </authorList>
    </citation>
    <scope>NUCLEOTIDE SEQUENCE [LARGE SCALE GENOMIC DNA]</scope>
    <source>
        <strain evidence="2 3">ACD0624</strain>
    </source>
</reference>